<evidence type="ECO:0000256" key="2">
    <source>
        <dbReference type="ARBA" id="ARBA00022679"/>
    </source>
</evidence>
<dbReference type="FunFam" id="3.30.40.10:FF:000571">
    <property type="entry name" value="Zinc finger, C3HC4 type"/>
    <property type="match status" value="1"/>
</dbReference>
<proteinExistence type="predicted"/>
<feature type="transmembrane region" description="Helical" evidence="11">
    <location>
        <begin position="138"/>
        <end position="162"/>
    </location>
</feature>
<dbReference type="InterPro" id="IPR013083">
    <property type="entry name" value="Znf_RING/FYVE/PHD"/>
</dbReference>
<dbReference type="RefSeq" id="XP_013396874.1">
    <property type="nucleotide sequence ID" value="XM_013541420.1"/>
</dbReference>
<dbReference type="GO" id="GO:0008270">
    <property type="term" value="F:zinc ion binding"/>
    <property type="evidence" value="ECO:0007669"/>
    <property type="project" value="UniProtKB-KW"/>
</dbReference>
<dbReference type="RefSeq" id="XP_013389801.1">
    <property type="nucleotide sequence ID" value="XM_013534347.2"/>
</dbReference>
<dbReference type="SUPFAM" id="SSF57850">
    <property type="entry name" value="RING/U-box"/>
    <property type="match status" value="1"/>
</dbReference>
<evidence type="ECO:0000313" key="18">
    <source>
        <dbReference type="RefSeq" id="XP_013389801.1"/>
    </source>
</evidence>
<keyword evidence="6" id="KW-0833">Ubl conjugation pathway</keyword>
<dbReference type="RefSeq" id="XP_013389798.1">
    <property type="nucleotide sequence ID" value="XM_013534344.1"/>
</dbReference>
<evidence type="ECO:0000313" key="16">
    <source>
        <dbReference type="RefSeq" id="XP_013389799.1"/>
    </source>
</evidence>
<evidence type="ECO:0000256" key="11">
    <source>
        <dbReference type="SAM" id="Phobius"/>
    </source>
</evidence>
<keyword evidence="3 11" id="KW-0812">Transmembrane</keyword>
<evidence type="ECO:0000256" key="8">
    <source>
        <dbReference type="ARBA" id="ARBA00022989"/>
    </source>
</evidence>
<dbReference type="Pfam" id="PF12906">
    <property type="entry name" value="RINGv"/>
    <property type="match status" value="1"/>
</dbReference>
<evidence type="ECO:0000313" key="19">
    <source>
        <dbReference type="RefSeq" id="XP_013389802.1"/>
    </source>
</evidence>
<dbReference type="OrthoDB" id="264354at2759"/>
<dbReference type="PANTHER" id="PTHR46065:SF3">
    <property type="entry name" value="FI20425P1"/>
    <property type="match status" value="1"/>
</dbReference>
<evidence type="ECO:0000256" key="5">
    <source>
        <dbReference type="ARBA" id="ARBA00022771"/>
    </source>
</evidence>
<evidence type="ECO:0000256" key="6">
    <source>
        <dbReference type="ARBA" id="ARBA00022786"/>
    </source>
</evidence>
<evidence type="ECO:0000313" key="20">
    <source>
        <dbReference type="RefSeq" id="XP_013396873.1"/>
    </source>
</evidence>
<protein>
    <submittedName>
        <fullName evidence="14 15 20 21">E3 ubiquitin-protein ligase MARCH4</fullName>
    </submittedName>
</protein>
<evidence type="ECO:0000256" key="10">
    <source>
        <dbReference type="SAM" id="MobiDB-lite"/>
    </source>
</evidence>
<dbReference type="RefSeq" id="XP_013389802.1">
    <property type="nucleotide sequence ID" value="XM_013534348.1"/>
</dbReference>
<evidence type="ECO:0000313" key="21">
    <source>
        <dbReference type="RefSeq" id="XP_013396874.1"/>
    </source>
</evidence>
<accession>A0A1S3HUS6</accession>
<dbReference type="PANTHER" id="PTHR46065">
    <property type="entry name" value="E3 UBIQUITIN-PROTEIN LIGASE MARCH 2/3 FAMILY MEMBER"/>
    <property type="match status" value="1"/>
</dbReference>
<dbReference type="AlphaFoldDB" id="A0A1S3HUS6"/>
<dbReference type="RefSeq" id="XP_013396873.1">
    <property type="nucleotide sequence ID" value="XM_013541419.1"/>
</dbReference>
<dbReference type="InterPro" id="IPR011016">
    <property type="entry name" value="Znf_RING-CH"/>
</dbReference>
<evidence type="ECO:0000256" key="4">
    <source>
        <dbReference type="ARBA" id="ARBA00022723"/>
    </source>
</evidence>
<gene>
    <name evidence="14 15 16 17 18 19" type="primary">LOC106158397</name>
    <name evidence="20 21" type="synonym">LOC106163742</name>
</gene>
<keyword evidence="9 11" id="KW-0472">Membrane</keyword>
<dbReference type="GeneID" id="106158397"/>
<keyword evidence="7" id="KW-0862">Zinc</keyword>
<dbReference type="CDD" id="cd16495">
    <property type="entry name" value="RING_CH-C4HC3_MARCH"/>
    <property type="match status" value="1"/>
</dbReference>
<comment type="subcellular location">
    <subcellularLocation>
        <location evidence="1">Membrane</location>
        <topology evidence="1">Multi-pass membrane protein</topology>
    </subcellularLocation>
</comment>
<feature type="domain" description="RING-CH-type" evidence="12">
    <location>
        <begin position="53"/>
        <end position="119"/>
    </location>
</feature>
<dbReference type="Gene3D" id="3.30.40.10">
    <property type="entry name" value="Zinc/RING finger domain, C3HC4 (zinc finger)"/>
    <property type="match status" value="1"/>
</dbReference>
<keyword evidence="4" id="KW-0479">Metal-binding</keyword>
<evidence type="ECO:0000256" key="1">
    <source>
        <dbReference type="ARBA" id="ARBA00004141"/>
    </source>
</evidence>
<keyword evidence="2" id="KW-0808">Transferase</keyword>
<evidence type="ECO:0000256" key="9">
    <source>
        <dbReference type="ARBA" id="ARBA00023136"/>
    </source>
</evidence>
<dbReference type="STRING" id="7574.A0A1S3HUS6"/>
<dbReference type="RefSeq" id="XP_013389797.1">
    <property type="nucleotide sequence ID" value="XM_013534343.1"/>
</dbReference>
<dbReference type="GO" id="GO:0016740">
    <property type="term" value="F:transferase activity"/>
    <property type="evidence" value="ECO:0007669"/>
    <property type="project" value="UniProtKB-KW"/>
</dbReference>
<keyword evidence="13" id="KW-1185">Reference proteome</keyword>
<dbReference type="RefSeq" id="XP_013389799.1">
    <property type="nucleotide sequence ID" value="XM_013534345.2"/>
</dbReference>
<dbReference type="GO" id="GO:0016020">
    <property type="term" value="C:membrane"/>
    <property type="evidence" value="ECO:0007669"/>
    <property type="project" value="UniProtKB-SubCell"/>
</dbReference>
<dbReference type="GeneID" id="106163742"/>
<evidence type="ECO:0000256" key="7">
    <source>
        <dbReference type="ARBA" id="ARBA00022833"/>
    </source>
</evidence>
<organism evidence="13 14">
    <name type="scientific">Lingula anatina</name>
    <name type="common">Brachiopod</name>
    <name type="synonym">Lingula unguis</name>
    <dbReference type="NCBI Taxonomy" id="7574"/>
    <lineage>
        <taxon>Eukaryota</taxon>
        <taxon>Metazoa</taxon>
        <taxon>Spiralia</taxon>
        <taxon>Lophotrochozoa</taxon>
        <taxon>Brachiopoda</taxon>
        <taxon>Linguliformea</taxon>
        <taxon>Lingulata</taxon>
        <taxon>Lingulida</taxon>
        <taxon>Linguloidea</taxon>
        <taxon>Lingulidae</taxon>
        <taxon>Lingula</taxon>
    </lineage>
</organism>
<feature type="region of interest" description="Disordered" evidence="10">
    <location>
        <begin position="25"/>
        <end position="44"/>
    </location>
</feature>
<evidence type="ECO:0000256" key="3">
    <source>
        <dbReference type="ARBA" id="ARBA00022692"/>
    </source>
</evidence>
<feature type="transmembrane region" description="Helical" evidence="11">
    <location>
        <begin position="183"/>
        <end position="202"/>
    </location>
</feature>
<dbReference type="PROSITE" id="PS51292">
    <property type="entry name" value="ZF_RING_CH"/>
    <property type="match status" value="1"/>
</dbReference>
<sequence>MGDPPEEGPTPFLPLVGIHINPMEGQSFSSQSEESPKKHLLPLPDAPYSEASSANSLNPICRICHMPDTAQDALISPCRCSGTLQFIHVTCLKRWLEVCSRKTRKPPKCELCHYQFHRHKKFKCNHFRLPRVNGRDKILHSVFLINVIVMLSCAVITVMCFLSDKGQISKFPRNKVDLTTEEIVTLICGVLFFVSFFIAMSVQIKAKHTVYQLIVKFIMQNMQWEIEEYDKGKDCEDVQGHPVLV</sequence>
<evidence type="ECO:0000313" key="14">
    <source>
        <dbReference type="RefSeq" id="XP_013389797.1"/>
    </source>
</evidence>
<keyword evidence="5" id="KW-0863">Zinc-finger</keyword>
<evidence type="ECO:0000259" key="12">
    <source>
        <dbReference type="PROSITE" id="PS51292"/>
    </source>
</evidence>
<evidence type="ECO:0000313" key="15">
    <source>
        <dbReference type="RefSeq" id="XP_013389798.1"/>
    </source>
</evidence>
<evidence type="ECO:0000313" key="17">
    <source>
        <dbReference type="RefSeq" id="XP_013389800.1"/>
    </source>
</evidence>
<dbReference type="RefSeq" id="XP_013389800.1">
    <property type="nucleotide sequence ID" value="XM_013534346.2"/>
</dbReference>
<evidence type="ECO:0000313" key="13">
    <source>
        <dbReference type="Proteomes" id="UP000085678"/>
    </source>
</evidence>
<name>A0A1S3HUS6_LINAN</name>
<reference evidence="14 15" key="1">
    <citation type="submission" date="2025-04" db="UniProtKB">
        <authorList>
            <consortium name="RefSeq"/>
        </authorList>
    </citation>
    <scope>IDENTIFICATION</scope>
    <source>
        <tissue evidence="14 15">Gonads</tissue>
    </source>
</reference>
<dbReference type="Proteomes" id="UP000085678">
    <property type="component" value="Unplaced"/>
</dbReference>
<dbReference type="KEGG" id="lak:106163742"/>
<keyword evidence="8 11" id="KW-1133">Transmembrane helix</keyword>
<dbReference type="SMART" id="SM00744">
    <property type="entry name" value="RINGv"/>
    <property type="match status" value="1"/>
</dbReference>
<dbReference type="KEGG" id="lak:106158397"/>